<evidence type="ECO:0000256" key="1">
    <source>
        <dbReference type="ARBA" id="ARBA00004123"/>
    </source>
</evidence>
<dbReference type="GO" id="GO:0006281">
    <property type="term" value="P:DNA repair"/>
    <property type="evidence" value="ECO:0007669"/>
    <property type="project" value="TreeGrafter"/>
</dbReference>
<dbReference type="GO" id="GO:0043111">
    <property type="term" value="P:replication fork arrest"/>
    <property type="evidence" value="ECO:0007669"/>
    <property type="project" value="TreeGrafter"/>
</dbReference>
<evidence type="ECO:0000259" key="4">
    <source>
        <dbReference type="Pfam" id="PF04821"/>
    </source>
</evidence>
<feature type="compositionally biased region" description="Low complexity" evidence="3">
    <location>
        <begin position="513"/>
        <end position="530"/>
    </location>
</feature>
<feature type="region of interest" description="Disordered" evidence="3">
    <location>
        <begin position="503"/>
        <end position="566"/>
    </location>
</feature>
<feature type="region of interest" description="Disordered" evidence="3">
    <location>
        <begin position="631"/>
        <end position="900"/>
    </location>
</feature>
<evidence type="ECO:0000256" key="2">
    <source>
        <dbReference type="ARBA" id="ARBA00023242"/>
    </source>
</evidence>
<keyword evidence="6" id="KW-1185">Reference proteome</keyword>
<protein>
    <recommendedName>
        <fullName evidence="4">Timeless N-terminal domain-containing protein</fullName>
    </recommendedName>
</protein>
<dbReference type="AlphaFoldDB" id="A0AAW0T7X6"/>
<proteinExistence type="predicted"/>
<dbReference type="PANTHER" id="PTHR22940">
    <property type="entry name" value="TIMEOUT/TIMELESS-2"/>
    <property type="match status" value="1"/>
</dbReference>
<feature type="compositionally biased region" description="Acidic residues" evidence="3">
    <location>
        <begin position="721"/>
        <end position="736"/>
    </location>
</feature>
<name>A0AAW0T7X6_SCYPA</name>
<evidence type="ECO:0000256" key="3">
    <source>
        <dbReference type="SAM" id="MobiDB-lite"/>
    </source>
</evidence>
<dbReference type="GO" id="GO:0031298">
    <property type="term" value="C:replication fork protection complex"/>
    <property type="evidence" value="ECO:0007669"/>
    <property type="project" value="TreeGrafter"/>
</dbReference>
<dbReference type="Pfam" id="PF04821">
    <property type="entry name" value="TIMELESS"/>
    <property type="match status" value="1"/>
</dbReference>
<dbReference type="PANTHER" id="PTHR22940:SF5">
    <property type="entry name" value="PROTEIN TIMELESS"/>
    <property type="match status" value="1"/>
</dbReference>
<feature type="compositionally biased region" description="Low complexity" evidence="3">
    <location>
        <begin position="864"/>
        <end position="873"/>
    </location>
</feature>
<organism evidence="5 6">
    <name type="scientific">Scylla paramamosain</name>
    <name type="common">Mud crab</name>
    <dbReference type="NCBI Taxonomy" id="85552"/>
    <lineage>
        <taxon>Eukaryota</taxon>
        <taxon>Metazoa</taxon>
        <taxon>Ecdysozoa</taxon>
        <taxon>Arthropoda</taxon>
        <taxon>Crustacea</taxon>
        <taxon>Multicrustacea</taxon>
        <taxon>Malacostraca</taxon>
        <taxon>Eumalacostraca</taxon>
        <taxon>Eucarida</taxon>
        <taxon>Decapoda</taxon>
        <taxon>Pleocyemata</taxon>
        <taxon>Brachyura</taxon>
        <taxon>Eubrachyura</taxon>
        <taxon>Portunoidea</taxon>
        <taxon>Portunidae</taxon>
        <taxon>Portuninae</taxon>
        <taxon>Scylla</taxon>
    </lineage>
</organism>
<feature type="compositionally biased region" description="Acidic residues" evidence="3">
    <location>
        <begin position="796"/>
        <end position="805"/>
    </location>
</feature>
<gene>
    <name evidence="5" type="ORF">O3P69_015778</name>
</gene>
<feature type="compositionally biased region" description="Basic residues" evidence="3">
    <location>
        <begin position="881"/>
        <end position="898"/>
    </location>
</feature>
<dbReference type="InterPro" id="IPR044998">
    <property type="entry name" value="Timeless"/>
</dbReference>
<feature type="compositionally biased region" description="Basic and acidic residues" evidence="3">
    <location>
        <begin position="781"/>
        <end position="795"/>
    </location>
</feature>
<evidence type="ECO:0000313" key="5">
    <source>
        <dbReference type="EMBL" id="KAK8383549.1"/>
    </source>
</evidence>
<comment type="subcellular location">
    <subcellularLocation>
        <location evidence="1">Nucleus</location>
    </subcellularLocation>
</comment>
<dbReference type="EMBL" id="JARAKH010000036">
    <property type="protein sequence ID" value="KAK8383549.1"/>
    <property type="molecule type" value="Genomic_DNA"/>
</dbReference>
<dbReference type="Proteomes" id="UP001487740">
    <property type="component" value="Unassembled WGS sequence"/>
</dbReference>
<dbReference type="GO" id="GO:0000076">
    <property type="term" value="P:DNA replication checkpoint signaling"/>
    <property type="evidence" value="ECO:0007669"/>
    <property type="project" value="TreeGrafter"/>
</dbReference>
<dbReference type="GO" id="GO:0009649">
    <property type="term" value="P:entrainment of circadian clock"/>
    <property type="evidence" value="ECO:0007669"/>
    <property type="project" value="TreeGrafter"/>
</dbReference>
<feature type="compositionally biased region" description="Basic and acidic residues" evidence="3">
    <location>
        <begin position="662"/>
        <end position="672"/>
    </location>
</feature>
<dbReference type="InterPro" id="IPR006906">
    <property type="entry name" value="Timeless_N"/>
</dbReference>
<feature type="compositionally biased region" description="Low complexity" evidence="3">
    <location>
        <begin position="686"/>
        <end position="700"/>
    </location>
</feature>
<accession>A0AAW0T7X6</accession>
<sequence length="1250" mass="140139">MVRRERVGGGGEEAQQGGVWAGITLFRVAGWDQCPGGGAVMLASVVQCQKCHTACLDPLPHLLPSQHSHPALRCPVSCILLVVPSPSAFIQQIISYTLCRYILQCLQSLVHWCLVASYFISFLLHRYPNLPHPESSTRVLSSFVRAHLACSFSPLTTHAHPKSFPSHPPAHSLTSAFSCTPKTSTMISHAPPSPPLSSMPPPLPMTLGGRGVSLKVLEPDGDTKMEWMVMNMDHFFSPSIQLGTYMKDKYVVPPNCEAKIKKIIHRLNQDKARWHFRRSLFMNKIISTNLLPLLVHVKEEKGLMEATVKVLQELMTPVECLMPTETMSQNHEGKRIIYELETAIVNAKKLFLDTQVTKAIVDLMSSVLQDSKILTLPECELINQCLLLVRNLLHVSSIQTPQQRAATFPGPTASVANSSAAATPNLPVSAGQQTGANTSVLTEDQIMWNLFAQRFDNILIQLLTCNQQHLWNITMVQLVSLMYRDQQQGTIRKLINEWLESSLPESSEDDENNPMSSSSSDAISTSDPVSDSSERLSPVDGMAKKNKKIHKMSSLQEDSDLASGNKNLHNLDSCPDSGFCRTGSNIDSSLDESVSDNSYRMLALEKQEKEGSSKGTITAWYPGEALPRLDAAGQAIEEAPAEEKKGLDGKTCGDGEASSPKDMYKIKIIRECEENESDQGGNEGGSEASSPVPSEEQQSPITLEDSKPTDPHLMEFLPGAEAEEEPEAEPESEPVPETEVGAEPVAQLEAGAEVEAEAEVRVGAEEKNIMAPLDPVLINKQGEESFPMRETHSPMDEEEEEEEEEVRQPVKWPPNVEESGFSGDSSEKKPPPQLPKLHKNKPLVGQKRSRHTMSQKLLSDTQENNESSNSTGSECDEGPHAKRPHHQKPHKMLSKPRPAKMLQKALQERNIKRTKLIKRKESNSIKAKALLHHHPTPEDISNLLKEFTVDFMINGYSNLLQGLRLQVMMPYQIDLDKSHLLWLITYFLRFAVELDLELSQICPVLCMDVACYLVYEGVVMQEELEQAVRAGENNLLPHVRRLHLVVTALREFFVAFEICLKREQSLLDASHLFHIREELGTLVEMRQLFVLLIRMYRPGVLNLNYLQDLITTNHRFLITQEANAPSHSLQCSFNLFHHIKQFATMDIMRQYSRLLENFNMNDETVNDCIFTMMHHIAGDLRNVNVLLQPSILKVFMRIWKEGFELCGDWADLIEYVLRKCTRIRIKHPDKGEEQELAQAYGGGSRDRPLE</sequence>
<dbReference type="GO" id="GO:0003677">
    <property type="term" value="F:DNA binding"/>
    <property type="evidence" value="ECO:0007669"/>
    <property type="project" value="TreeGrafter"/>
</dbReference>
<feature type="domain" description="Timeless N-terminal" evidence="4">
    <location>
        <begin position="249"/>
        <end position="513"/>
    </location>
</feature>
<feature type="compositionally biased region" description="Basic and acidic residues" evidence="3">
    <location>
        <begin position="641"/>
        <end position="653"/>
    </location>
</feature>
<feature type="compositionally biased region" description="Basic and acidic residues" evidence="3">
    <location>
        <begin position="758"/>
        <end position="768"/>
    </location>
</feature>
<reference evidence="5 6" key="1">
    <citation type="submission" date="2023-03" db="EMBL/GenBank/DDBJ databases">
        <title>High-quality genome of Scylla paramamosain provides insights in environmental adaptation.</title>
        <authorList>
            <person name="Zhang L."/>
        </authorList>
    </citation>
    <scope>NUCLEOTIDE SEQUENCE [LARGE SCALE GENOMIC DNA]</scope>
    <source>
        <strain evidence="5">LZ_2023a</strain>
        <tissue evidence="5">Muscle</tissue>
    </source>
</reference>
<comment type="caution">
    <text evidence="5">The sequence shown here is derived from an EMBL/GenBank/DDBJ whole genome shotgun (WGS) entry which is preliminary data.</text>
</comment>
<evidence type="ECO:0000313" key="6">
    <source>
        <dbReference type="Proteomes" id="UP001487740"/>
    </source>
</evidence>
<keyword evidence="2" id="KW-0539">Nucleus</keyword>
<feature type="compositionally biased region" description="Basic and acidic residues" evidence="3">
    <location>
        <begin position="704"/>
        <end position="713"/>
    </location>
</feature>
<feature type="compositionally biased region" description="Basic residues" evidence="3">
    <location>
        <begin position="836"/>
        <end position="853"/>
    </location>
</feature>